<evidence type="ECO:0000256" key="4">
    <source>
        <dbReference type="SAM" id="MobiDB-lite"/>
    </source>
</evidence>
<dbReference type="SMART" id="SM00382">
    <property type="entry name" value="AAA"/>
    <property type="match status" value="5"/>
</dbReference>
<evidence type="ECO:0000256" key="2">
    <source>
        <dbReference type="ARBA" id="ARBA00022741"/>
    </source>
</evidence>
<feature type="domain" description="AIG1-type G" evidence="5">
    <location>
        <begin position="114"/>
        <end position="313"/>
    </location>
</feature>
<dbReference type="Pfam" id="PF04548">
    <property type="entry name" value="AIG1"/>
    <property type="match status" value="5"/>
</dbReference>
<feature type="domain" description="AIG1-type G" evidence="5">
    <location>
        <begin position="852"/>
        <end position="1051"/>
    </location>
</feature>
<gene>
    <name evidence="7" type="primary">LOC113095380</name>
</gene>
<keyword evidence="2" id="KW-0547">Nucleotide-binding</keyword>
<feature type="region of interest" description="Disordered" evidence="4">
    <location>
        <begin position="1053"/>
        <end position="1082"/>
    </location>
</feature>
<evidence type="ECO:0000256" key="1">
    <source>
        <dbReference type="ARBA" id="ARBA00008535"/>
    </source>
</evidence>
<feature type="domain" description="AIG1-type G" evidence="5">
    <location>
        <begin position="360"/>
        <end position="559"/>
    </location>
</feature>
<evidence type="ECO:0000259" key="5">
    <source>
        <dbReference type="PROSITE" id="PS51720"/>
    </source>
</evidence>
<proteinExistence type="inferred from homology"/>
<keyword evidence="6" id="KW-1185">Reference proteome</keyword>
<evidence type="ECO:0000256" key="3">
    <source>
        <dbReference type="ARBA" id="ARBA00023134"/>
    </source>
</evidence>
<dbReference type="PANTHER" id="PTHR10903">
    <property type="entry name" value="GTPASE, IMAP FAMILY MEMBER-RELATED"/>
    <property type="match status" value="1"/>
</dbReference>
<dbReference type="InterPro" id="IPR027417">
    <property type="entry name" value="P-loop_NTPase"/>
</dbReference>
<dbReference type="InterPro" id="IPR003593">
    <property type="entry name" value="AAA+_ATPase"/>
</dbReference>
<protein>
    <submittedName>
        <fullName evidence="7">Uncharacterized protein LOC113095380 isoform X1</fullName>
    </submittedName>
</protein>
<dbReference type="InterPro" id="IPR006703">
    <property type="entry name" value="G_AIG1"/>
</dbReference>
<feature type="region of interest" description="Disordered" evidence="4">
    <location>
        <begin position="807"/>
        <end position="836"/>
    </location>
</feature>
<accession>A0A6P6P7F7</accession>
<feature type="domain" description="AIG1-type G" evidence="5">
    <location>
        <begin position="1098"/>
        <end position="1297"/>
    </location>
</feature>
<dbReference type="PANTHER" id="PTHR10903:SF188">
    <property type="entry name" value="GTPASE IMAP FAMILY MEMBER 2-LIKE-RELATED"/>
    <property type="match status" value="1"/>
</dbReference>
<keyword evidence="3" id="KW-0342">GTP-binding</keyword>
<dbReference type="Gene3D" id="3.40.50.300">
    <property type="entry name" value="P-loop containing nucleotide triphosphate hydrolases"/>
    <property type="match status" value="5"/>
</dbReference>
<evidence type="ECO:0000313" key="7">
    <source>
        <dbReference type="RefSeq" id="XP_026116684.1"/>
    </source>
</evidence>
<dbReference type="GeneID" id="113095380"/>
<organism evidence="6 7">
    <name type="scientific">Carassius auratus</name>
    <name type="common">Goldfish</name>
    <dbReference type="NCBI Taxonomy" id="7957"/>
    <lineage>
        <taxon>Eukaryota</taxon>
        <taxon>Metazoa</taxon>
        <taxon>Chordata</taxon>
        <taxon>Craniata</taxon>
        <taxon>Vertebrata</taxon>
        <taxon>Euteleostomi</taxon>
        <taxon>Actinopterygii</taxon>
        <taxon>Neopterygii</taxon>
        <taxon>Teleostei</taxon>
        <taxon>Ostariophysi</taxon>
        <taxon>Cypriniformes</taxon>
        <taxon>Cyprinidae</taxon>
        <taxon>Cyprininae</taxon>
        <taxon>Carassius</taxon>
    </lineage>
</organism>
<dbReference type="InterPro" id="IPR045058">
    <property type="entry name" value="GIMA/IAN/Toc"/>
</dbReference>
<dbReference type="RefSeq" id="XP_026116684.1">
    <property type="nucleotide sequence ID" value="XM_026260899.1"/>
</dbReference>
<dbReference type="OrthoDB" id="425923at2759"/>
<feature type="region of interest" description="Disordered" evidence="4">
    <location>
        <begin position="315"/>
        <end position="344"/>
    </location>
</feature>
<feature type="region of interest" description="Disordered" evidence="4">
    <location>
        <begin position="1299"/>
        <end position="1334"/>
    </location>
</feature>
<reference evidence="7" key="1">
    <citation type="submission" date="2025-08" db="UniProtKB">
        <authorList>
            <consortium name="RefSeq"/>
        </authorList>
    </citation>
    <scope>IDENTIFICATION</scope>
    <source>
        <strain evidence="7">Wakin</strain>
        <tissue evidence="7">Muscle</tissue>
    </source>
</reference>
<evidence type="ECO:0000313" key="6">
    <source>
        <dbReference type="Proteomes" id="UP000515129"/>
    </source>
</evidence>
<feature type="region of interest" description="Disordered" evidence="4">
    <location>
        <begin position="561"/>
        <end position="590"/>
    </location>
</feature>
<dbReference type="KEGG" id="caua:113095380"/>
<dbReference type="GO" id="GO:0005525">
    <property type="term" value="F:GTP binding"/>
    <property type="evidence" value="ECO:0007669"/>
    <property type="project" value="UniProtKB-KW"/>
</dbReference>
<feature type="domain" description="AIG1-type G" evidence="5">
    <location>
        <begin position="606"/>
        <end position="805"/>
    </location>
</feature>
<comment type="similarity">
    <text evidence="1">Belongs to the TRAFAC class TrmE-Era-EngA-EngB-Septin-like GTPase superfamily. AIG1/Toc34/Toc159-like paraseptin GTPase family. IAN subfamily.</text>
</comment>
<dbReference type="FunFam" id="3.40.50.300:FF:000366">
    <property type="entry name" value="GTPase, IMAP family member 2"/>
    <property type="match status" value="5"/>
</dbReference>
<dbReference type="Proteomes" id="UP000515129">
    <property type="component" value="Unplaced"/>
</dbReference>
<name>A0A6P6P7F7_CARAU</name>
<dbReference type="CDD" id="cd01852">
    <property type="entry name" value="AIG1"/>
    <property type="match status" value="5"/>
</dbReference>
<dbReference type="PROSITE" id="PS51720">
    <property type="entry name" value="G_AIG1"/>
    <property type="match status" value="5"/>
</dbReference>
<dbReference type="SUPFAM" id="SSF52540">
    <property type="entry name" value="P-loop containing nucleoside triphosphate hydrolases"/>
    <property type="match status" value="5"/>
</dbReference>
<sequence>MKNSKKLLGTIFIKMAKAHQVMPDLTDISKKVEEAEHVAPVQVVMPDLTDISKKVEEAEHVVPVQAVMPDLTDISKKVEAAEHVAPVQVVMPDLTDISKKVEEAEHVVPVQADKSDLRIVMMGKTGVGKSSSGNTILGKIKFEQKDSFESVSKKCVQHQQMVEGRKLLVIDTPGLFDTSLSENELQEEIVRCMQMSVPGPHVFLLVIRLDVRFTEEEKKAVKWIQENFGEKAANYTIVLFTRGDQIDSPINTFLTENKQIEELVRECKGRYHVFYNTDRKNQSQVTELLEKIDRMVMENGGVHYTNEMYNETQRKIKEESNGKPNRDAREKKNGENEENMKKDGKKVEEAGHVASVLADKSDLRIVMMGKTGVGKSSSGNTILGKIKFEQKDSFESVSKKCVQHQQMVEGRKLLVIDTPGLFDTSLSENELQEEIVRCMQMSVPGPHVFLLVIRLDVRFTEEEKKAVKWIQENFGEKAANYTIVLFTRGDQIDSPINTFLTENKQIEELVRECKGRYHVFYNTDRKNQSQVTELLEKIDRMVMENGGEHYTNEMYNETQRKIKEESNGKPNRDAREKKNGENEENMKKDGKKVEEAGHVASVLADKSDLRIVMMGKTGVGKSSSGNTILGKIKFEQKDSFESVSKKCVQHQQMVEGRKLLVIDTPGLFDTSLSENELQEEIVRCMQMSVPGPHVFLLVIRLDVRFTEEEKKAVKWIQENFGEKAANYTIVLFTRGDQIDSPINTFLTENKQIEELVRECKGRYHVFYNTDRKNQSQVTELLEKIDRMVMENGGEHYTNEMYNETQRKIKEESNGKPNRDAREKKNGENEENMKKDGKKVEEAGHVASVLADKSDLRIVMMGKTGVGKSSSGNTILGKIKFEQKDSFESVSKKCVQHQQMVEGRKLLVIDTPGLFDTSLSENELQEEIVRCMQMSVPGPHVFLLVIRLDVRFTEEEKKAVKWIQENFGEKAANYTIVLFTRGDQIDSPINTFLTENKQIEELVRECKGRYHVFYNTDRKNQSQVTELLEKIDRMVMENGGEHYTNEMYNETQRKIKEESNGKPNRDAREKKNGENEENMKKDGKKVEEAGHVASVLADESDLRIVMMGKTGAGKSASGNTILGQIKFKQKDSFKSVSKKCVQHEQMVEGRKLLVIDTPGLFDTSLIEKELQEEIVRCVQMSGPGPHVFLLVIRLDVRFTDEEKKAVKWIQENFGENAAKYTIVLFTRGDQIDSPINTFLTENKQIEELVRECKGRYHVFYNTDRKNQSQVTELLEKIDRMVMENGGEHYRNEMYNETQSKIKEENNGKPNSDAREKKNGENEENMKKDGKKVEEAGHVASVLAGMSFYFK</sequence>